<dbReference type="EMBL" id="CP107246">
    <property type="protein sequence ID" value="WIM04852.1"/>
    <property type="molecule type" value="Genomic_DNA"/>
</dbReference>
<reference evidence="5" key="1">
    <citation type="journal article" date="2023" name="Nat. Microbiol.">
        <title>Enrichment and characterization of a nitric oxide-reducing microbial community in a continuous bioreactor.</title>
        <authorList>
            <person name="Garrido-Amador P."/>
            <person name="Stortenbeker N."/>
            <person name="Wessels H.J.C.T."/>
            <person name="Speth D.R."/>
            <person name="Garcia-Heredia I."/>
            <person name="Kartal B."/>
        </authorList>
    </citation>
    <scope>NUCLEOTIDE SEQUENCE</scope>
    <source>
        <strain evidence="5">MAG1</strain>
    </source>
</reference>
<keyword evidence="2" id="KW-0175">Coiled coil</keyword>
<dbReference type="InterPro" id="IPR058637">
    <property type="entry name" value="YknX-like_C"/>
</dbReference>
<dbReference type="Pfam" id="PF25989">
    <property type="entry name" value="YknX_C"/>
    <property type="match status" value="1"/>
</dbReference>
<protein>
    <submittedName>
        <fullName evidence="5">Efflux RND transporter periplasmic adaptor subunit</fullName>
    </submittedName>
</protein>
<dbReference type="Gene3D" id="1.10.287.470">
    <property type="entry name" value="Helix hairpin bin"/>
    <property type="match status" value="1"/>
</dbReference>
<dbReference type="GO" id="GO:0015562">
    <property type="term" value="F:efflux transmembrane transporter activity"/>
    <property type="evidence" value="ECO:0007669"/>
    <property type="project" value="TreeGrafter"/>
</dbReference>
<dbReference type="GO" id="GO:1990281">
    <property type="term" value="C:efflux pump complex"/>
    <property type="evidence" value="ECO:0007669"/>
    <property type="project" value="TreeGrafter"/>
</dbReference>
<evidence type="ECO:0000256" key="2">
    <source>
        <dbReference type="SAM" id="Coils"/>
    </source>
</evidence>
<name>A0AA49FJF0_9PROT</name>
<dbReference type="PANTHER" id="PTHR30469">
    <property type="entry name" value="MULTIDRUG RESISTANCE PROTEIN MDTA"/>
    <property type="match status" value="1"/>
</dbReference>
<dbReference type="InterPro" id="IPR006143">
    <property type="entry name" value="RND_pump_MFP"/>
</dbReference>
<dbReference type="Gene3D" id="2.40.30.170">
    <property type="match status" value="1"/>
</dbReference>
<dbReference type="NCBIfam" id="TIGR01730">
    <property type="entry name" value="RND_mfp"/>
    <property type="match status" value="1"/>
</dbReference>
<dbReference type="KEGG" id="npv:OHM77_09070"/>
<dbReference type="Gene3D" id="2.40.50.100">
    <property type="match status" value="1"/>
</dbReference>
<evidence type="ECO:0000313" key="5">
    <source>
        <dbReference type="EMBL" id="WIM04852.1"/>
    </source>
</evidence>
<gene>
    <name evidence="5" type="ORF">OHM77_09070</name>
</gene>
<evidence type="ECO:0000259" key="4">
    <source>
        <dbReference type="Pfam" id="PF25989"/>
    </source>
</evidence>
<organism evidence="5">
    <name type="scientific">Candidatus Nitricoxidivorans perseverans</name>
    <dbReference type="NCBI Taxonomy" id="2975601"/>
    <lineage>
        <taxon>Bacteria</taxon>
        <taxon>Pseudomonadati</taxon>
        <taxon>Pseudomonadota</taxon>
        <taxon>Betaproteobacteria</taxon>
        <taxon>Nitrosomonadales</taxon>
        <taxon>Sterolibacteriaceae</taxon>
        <taxon>Candidatus Nitricoxidivorans</taxon>
    </lineage>
</organism>
<dbReference type="Gene3D" id="2.40.420.20">
    <property type="match status" value="1"/>
</dbReference>
<dbReference type="InterPro" id="IPR058625">
    <property type="entry name" value="MdtA-like_BSH"/>
</dbReference>
<accession>A0AA49FJF0</accession>
<dbReference type="Pfam" id="PF25917">
    <property type="entry name" value="BSH_RND"/>
    <property type="match status" value="1"/>
</dbReference>
<proteinExistence type="inferred from homology"/>
<evidence type="ECO:0000259" key="3">
    <source>
        <dbReference type="Pfam" id="PF25917"/>
    </source>
</evidence>
<dbReference type="AlphaFoldDB" id="A0AA49FJF0"/>
<comment type="similarity">
    <text evidence="1">Belongs to the membrane fusion protein (MFP) (TC 8.A.1) family.</text>
</comment>
<evidence type="ECO:0000256" key="1">
    <source>
        <dbReference type="ARBA" id="ARBA00009477"/>
    </source>
</evidence>
<feature type="coiled-coil region" evidence="2">
    <location>
        <begin position="162"/>
        <end position="196"/>
    </location>
</feature>
<dbReference type="SUPFAM" id="SSF111369">
    <property type="entry name" value="HlyD-like secretion proteins"/>
    <property type="match status" value="1"/>
</dbReference>
<dbReference type="Proteomes" id="UP001234916">
    <property type="component" value="Chromosome"/>
</dbReference>
<feature type="domain" description="Multidrug resistance protein MdtA-like barrel-sandwich hybrid" evidence="3">
    <location>
        <begin position="63"/>
        <end position="226"/>
    </location>
</feature>
<feature type="domain" description="YknX-like C-terminal permuted SH3-like" evidence="4">
    <location>
        <begin position="317"/>
        <end position="385"/>
    </location>
</feature>
<sequence length="393" mass="41044">MTLGFLNRRRLGIAAGLSLLAVGAFLFVTRGPLAPAGVSVASAARLDLAPDLFGIGVVEARRTILVGPTAAGRVARVWVEQGDRVEAGKLLAEMDPVDLNERLAASRHALSRARSALVSAQAQTMEAESRLTTAEASALRHASLRERGFVSSEAERAKGHEARAAQAALAASRANIESARADAARLAAEASALERQVANTRLIAPVAGLVVSRELEPGSTAVAGQAVLRLAEAGSFWLRVRIDQGRSAGLAVGLPAGIALRSRPAEALAGRVARIERLSDAVTEERVAMVAFDRLPEGLTLNEMAEVTLRLPMRAGVLAVPPAALSRQGGRTGVFVVESGRAKFRAVKTGVRTAAGVEIIEGLAEGETVVTRRSHPISDGDRVRVTSDSAARG</sequence>